<comment type="caution">
    <text evidence="1">The sequence shown here is derived from an EMBL/GenBank/DDBJ whole genome shotgun (WGS) entry which is preliminary data.</text>
</comment>
<proteinExistence type="predicted"/>
<organism evidence="1 2">
    <name type="scientific">Candidatus Defluviibacterium haderslevense</name>
    <dbReference type="NCBI Taxonomy" id="2981993"/>
    <lineage>
        <taxon>Bacteria</taxon>
        <taxon>Pseudomonadati</taxon>
        <taxon>Bacteroidota</taxon>
        <taxon>Saprospiria</taxon>
        <taxon>Saprospirales</taxon>
        <taxon>Saprospiraceae</taxon>
        <taxon>Candidatus Defluviibacterium</taxon>
    </lineage>
</organism>
<dbReference type="Gene3D" id="2.130.10.10">
    <property type="entry name" value="YVTN repeat-like/Quinoprotein amine dehydrogenase"/>
    <property type="match status" value="1"/>
</dbReference>
<name>A0A9D7SAH4_9BACT</name>
<evidence type="ECO:0000313" key="2">
    <source>
        <dbReference type="Proteomes" id="UP000808349"/>
    </source>
</evidence>
<dbReference type="Proteomes" id="UP000808349">
    <property type="component" value="Unassembled WGS sequence"/>
</dbReference>
<gene>
    <name evidence="1" type="ORF">IPO85_10240</name>
</gene>
<dbReference type="SUPFAM" id="SSF110296">
    <property type="entry name" value="Oligoxyloglucan reducing end-specific cellobiohydrolase"/>
    <property type="match status" value="1"/>
</dbReference>
<evidence type="ECO:0008006" key="3">
    <source>
        <dbReference type="Google" id="ProtNLM"/>
    </source>
</evidence>
<evidence type="ECO:0000313" key="1">
    <source>
        <dbReference type="EMBL" id="MBK9717876.1"/>
    </source>
</evidence>
<protein>
    <recommendedName>
        <fullName evidence="3">Sortilin N-terminal domain-containing protein</fullName>
    </recommendedName>
</protein>
<dbReference type="InterPro" id="IPR015943">
    <property type="entry name" value="WD40/YVTN_repeat-like_dom_sf"/>
</dbReference>
<dbReference type="EMBL" id="JADKFW010000005">
    <property type="protein sequence ID" value="MBK9717876.1"/>
    <property type="molecule type" value="Genomic_DNA"/>
</dbReference>
<dbReference type="AlphaFoldDB" id="A0A9D7SAH4"/>
<sequence>MKNTFCSRSQILIFILLITSKPIDISSQGIWEPIPSPVASNITNMIGTKNGVLFIAMPYSGIQYSLDHGESWQFKNEGLNEFTKTILMAAAEQSEVYLANENKLYKLSDIKDDWKLTNYSGPKISKLYAGVQNKLFCLSGKQVFMSSDGGSSFSLYLTSPIMYGEITDFSYNGNDQNFFVDGMNKSTLYKFNDIGIQMDSLAQYANTLTNLVWHPNGTLFVKSDSKNKIYNELTHQLEDYFQFPPSTQRSSGYLLKDEYDNLLSQSTPPYLSIDGGNTWRALANIKWPQTYYEYNFNKNICFLDKQIFISSNDCQLPTLDRYDHFDADQNDLSGIISLPSVFSIISDTTGNLIVSKCQYQYNKFSFFNIFNPKDNKWSSFKSKW</sequence>
<reference evidence="1 2" key="1">
    <citation type="submission" date="2020-10" db="EMBL/GenBank/DDBJ databases">
        <title>Connecting structure to function with the recovery of over 1000 high-quality activated sludge metagenome-assembled genomes encoding full-length rRNA genes using long-read sequencing.</title>
        <authorList>
            <person name="Singleton C.M."/>
            <person name="Petriglieri F."/>
            <person name="Kristensen J.M."/>
            <person name="Kirkegaard R.H."/>
            <person name="Michaelsen T.Y."/>
            <person name="Andersen M.H."/>
            <person name="Karst S.M."/>
            <person name="Dueholm M.S."/>
            <person name="Nielsen P.H."/>
            <person name="Albertsen M."/>
        </authorList>
    </citation>
    <scope>NUCLEOTIDE SEQUENCE [LARGE SCALE GENOMIC DNA]</scope>
    <source>
        <strain evidence="1">Ribe_18-Q3-R11-54_BAT3C.373</strain>
    </source>
</reference>
<accession>A0A9D7SAH4</accession>